<feature type="compositionally biased region" description="Basic residues" evidence="2">
    <location>
        <begin position="1"/>
        <end position="14"/>
    </location>
</feature>
<keyword evidence="3" id="KW-0472">Membrane</keyword>
<dbReference type="AlphaFoldDB" id="A0A1G9Z2M8"/>
<dbReference type="EMBL" id="FNHZ01000007">
    <property type="protein sequence ID" value="SDN15584.1"/>
    <property type="molecule type" value="Genomic_DNA"/>
</dbReference>
<dbReference type="GO" id="GO:0051301">
    <property type="term" value="P:cell division"/>
    <property type="evidence" value="ECO:0007669"/>
    <property type="project" value="UniProtKB-KW"/>
</dbReference>
<reference evidence="5" key="1">
    <citation type="submission" date="2016-10" db="EMBL/GenBank/DDBJ databases">
        <authorList>
            <person name="Varghese N."/>
            <person name="Submissions S."/>
        </authorList>
    </citation>
    <scope>NUCLEOTIDE SEQUENCE [LARGE SCALE GENOMIC DNA]</scope>
    <source>
        <strain evidence="5">M83</strain>
    </source>
</reference>
<proteinExistence type="predicted"/>
<feature type="region of interest" description="Disordered" evidence="2">
    <location>
        <begin position="1"/>
        <end position="55"/>
    </location>
</feature>
<keyword evidence="1" id="KW-0175">Coiled coil</keyword>
<evidence type="ECO:0000313" key="5">
    <source>
        <dbReference type="Proteomes" id="UP000187651"/>
    </source>
</evidence>
<keyword evidence="4" id="KW-0132">Cell division</keyword>
<dbReference type="Proteomes" id="UP000187651">
    <property type="component" value="Unassembled WGS sequence"/>
</dbReference>
<organism evidence="4 5">
    <name type="scientific">Lachnospira pectinoschiza</name>
    <dbReference type="NCBI Taxonomy" id="28052"/>
    <lineage>
        <taxon>Bacteria</taxon>
        <taxon>Bacillati</taxon>
        <taxon>Bacillota</taxon>
        <taxon>Clostridia</taxon>
        <taxon>Lachnospirales</taxon>
        <taxon>Lachnospiraceae</taxon>
        <taxon>Lachnospira</taxon>
    </lineage>
</organism>
<name>A0A1G9Z2M8_9FIRM</name>
<sequence length="167" mass="19294">MARNSKKRHYKSAKRATYVSGSAARELAPKPQERVRKRHVETSEERRERLRRQKNQRQANKINMIFMGMMTLAVAISVAVCYQLVSLQSEYKANQTKLDDLKTEYQELKSDNDELDAKLDASIDYEAIYNTAVNELGMVYPDSSQVILYESGESEYVKQYKDVPGQE</sequence>
<dbReference type="RefSeq" id="WP_074522015.1">
    <property type="nucleotide sequence ID" value="NZ_FNHZ01000007.1"/>
</dbReference>
<protein>
    <submittedName>
        <fullName evidence="4">Cell division protein FtsL</fullName>
    </submittedName>
</protein>
<keyword evidence="4" id="KW-0131">Cell cycle</keyword>
<feature type="transmembrane region" description="Helical" evidence="3">
    <location>
        <begin position="62"/>
        <end position="85"/>
    </location>
</feature>
<feature type="compositionally biased region" description="Basic and acidic residues" evidence="2">
    <location>
        <begin position="27"/>
        <end position="48"/>
    </location>
</feature>
<dbReference type="InterPro" id="IPR007060">
    <property type="entry name" value="FtsL/DivIC"/>
</dbReference>
<evidence type="ECO:0000313" key="4">
    <source>
        <dbReference type="EMBL" id="SDN15584.1"/>
    </source>
</evidence>
<keyword evidence="5" id="KW-1185">Reference proteome</keyword>
<dbReference type="Pfam" id="PF04977">
    <property type="entry name" value="DivIC"/>
    <property type="match status" value="1"/>
</dbReference>
<accession>A0A1G9Z2M8</accession>
<keyword evidence="3" id="KW-0812">Transmembrane</keyword>
<gene>
    <name evidence="4" type="ORF">SAMN05216544_1999</name>
</gene>
<dbReference type="OrthoDB" id="2051525at2"/>
<evidence type="ECO:0000256" key="2">
    <source>
        <dbReference type="SAM" id="MobiDB-lite"/>
    </source>
</evidence>
<feature type="coiled-coil region" evidence="1">
    <location>
        <begin position="84"/>
        <end position="118"/>
    </location>
</feature>
<evidence type="ECO:0000256" key="3">
    <source>
        <dbReference type="SAM" id="Phobius"/>
    </source>
</evidence>
<evidence type="ECO:0000256" key="1">
    <source>
        <dbReference type="SAM" id="Coils"/>
    </source>
</evidence>
<keyword evidence="3" id="KW-1133">Transmembrane helix</keyword>